<name>A0A8D8J7T1_CULPI</name>
<evidence type="ECO:0000313" key="1">
    <source>
        <dbReference type="EMBL" id="CAG6566944.1"/>
    </source>
</evidence>
<organism evidence="1">
    <name type="scientific">Culex pipiens</name>
    <name type="common">House mosquito</name>
    <dbReference type="NCBI Taxonomy" id="7175"/>
    <lineage>
        <taxon>Eukaryota</taxon>
        <taxon>Metazoa</taxon>
        <taxon>Ecdysozoa</taxon>
        <taxon>Arthropoda</taxon>
        <taxon>Hexapoda</taxon>
        <taxon>Insecta</taxon>
        <taxon>Pterygota</taxon>
        <taxon>Neoptera</taxon>
        <taxon>Endopterygota</taxon>
        <taxon>Diptera</taxon>
        <taxon>Nematocera</taxon>
        <taxon>Culicoidea</taxon>
        <taxon>Culicidae</taxon>
        <taxon>Culicinae</taxon>
        <taxon>Culicini</taxon>
        <taxon>Culex</taxon>
        <taxon>Culex</taxon>
    </lineage>
</organism>
<accession>A0A8D8J7T1</accession>
<protein>
    <submittedName>
        <fullName evidence="1">(northern house mosquito) hypothetical protein</fullName>
    </submittedName>
</protein>
<dbReference type="EMBL" id="HBUE01171770">
    <property type="protein sequence ID" value="CAG6515445.1"/>
    <property type="molecule type" value="Transcribed_RNA"/>
</dbReference>
<sequence length="160" mass="17396">MLTFHARRLLKIDCCSWRLGSNAAASATGDNVDVPRPQIVEDRLLLLALPARGHVAVAVVLAAALDRGVHRWSHGGFGGDWSGLLASGQRILRDVRLWFSTTSASCAVGGSILGRNNVLHVLAILGRCFTAGHGQQTSLATGLTGRRVYHSRWMHFLRRH</sequence>
<reference evidence="1" key="1">
    <citation type="submission" date="2021-05" db="EMBL/GenBank/DDBJ databases">
        <authorList>
            <person name="Alioto T."/>
            <person name="Alioto T."/>
            <person name="Gomez Garrido J."/>
        </authorList>
    </citation>
    <scope>NUCLEOTIDE SEQUENCE</scope>
</reference>
<dbReference type="AlphaFoldDB" id="A0A8D8J7T1"/>
<dbReference type="EMBL" id="HBUE01277220">
    <property type="protein sequence ID" value="CAG6566944.1"/>
    <property type="molecule type" value="Transcribed_RNA"/>
</dbReference>
<proteinExistence type="predicted"/>